<protein>
    <submittedName>
        <fullName evidence="4">Hydrolase</fullName>
    </submittedName>
</protein>
<name>A0A147GRT9_9BURK</name>
<dbReference type="InterPro" id="IPR006680">
    <property type="entry name" value="Amidohydro-rel"/>
</dbReference>
<evidence type="ECO:0000256" key="2">
    <source>
        <dbReference type="ARBA" id="ARBA00022801"/>
    </source>
</evidence>
<dbReference type="GO" id="GO:0016810">
    <property type="term" value="F:hydrolase activity, acting on carbon-nitrogen (but not peptide) bonds"/>
    <property type="evidence" value="ECO:0007669"/>
    <property type="project" value="InterPro"/>
</dbReference>
<dbReference type="InterPro" id="IPR032466">
    <property type="entry name" value="Metal_Hydrolase"/>
</dbReference>
<dbReference type="SUPFAM" id="SSF51338">
    <property type="entry name" value="Composite domain of metallo-dependent hydrolases"/>
    <property type="match status" value="1"/>
</dbReference>
<comment type="caution">
    <text evidence="4">The sequence shown here is derived from an EMBL/GenBank/DDBJ whole genome shotgun (WGS) entry which is preliminary data.</text>
</comment>
<dbReference type="AlphaFoldDB" id="A0A147GRT9"/>
<dbReference type="Pfam" id="PF01979">
    <property type="entry name" value="Amidohydro_1"/>
    <property type="match status" value="1"/>
</dbReference>
<dbReference type="PANTHER" id="PTHR43794">
    <property type="entry name" value="AMINOHYDROLASE SSNA-RELATED"/>
    <property type="match status" value="1"/>
</dbReference>
<dbReference type="InterPro" id="IPR011059">
    <property type="entry name" value="Metal-dep_hydrolase_composite"/>
</dbReference>
<evidence type="ECO:0000313" key="4">
    <source>
        <dbReference type="EMBL" id="KTT19771.1"/>
    </source>
</evidence>
<evidence type="ECO:0000256" key="1">
    <source>
        <dbReference type="ARBA" id="ARBA00006745"/>
    </source>
</evidence>
<dbReference type="RefSeq" id="WP_206597336.1">
    <property type="nucleotide sequence ID" value="NZ_LDSL01000089.1"/>
</dbReference>
<proteinExistence type="inferred from homology"/>
<keyword evidence="5" id="KW-1185">Reference proteome</keyword>
<sequence length="486" mass="52122">MSDAIPTTIDCAWLLAEPGAAPAQRDMRIRLDGPRVAAVDTLPAPVPGRRRLSLPALANAHDHARTVRSATLGAFGQPLEGWLPFLGVVPGMDPYLCAATSFARSLRNGVVDLMVHYTRVQGGLPYVDEAAAVGRAARDVGVRIGFAVALRDRHGLGYADDAAVLAALRPAIRDDIARRLSAPSTPPAQQLALVEEVAQRFAAEGLDSHADLQYGPTGVQWCSAPLLEAIAQASADTGRRVHMHLLETQYQRAWADAAHPGGIVRFLDDIGLLGPRLTLAHCTWARPEELALIAERGATIAVNTSSNLGLKSGIAPLAQMLAHGCRVAMGLDGMAFDEDDDALREARLAYALHRGWGYDTTMTPAQLWRFASRGRIAPGERADLVLLDWDALDDDALFDDVDPLDLLLARGTGRHVHTVIAGGRTVVEAGRVLGVDEVALQVELRARMRLALSADAAHAGWRRTVQAFAEDMAPFCRDGRFLGGCC</sequence>
<evidence type="ECO:0000259" key="3">
    <source>
        <dbReference type="Pfam" id="PF01979"/>
    </source>
</evidence>
<dbReference type="InterPro" id="IPR050287">
    <property type="entry name" value="MTA/SAH_deaminase"/>
</dbReference>
<dbReference type="EMBL" id="LDSL01000089">
    <property type="protein sequence ID" value="KTT19771.1"/>
    <property type="molecule type" value="Genomic_DNA"/>
</dbReference>
<dbReference type="Gene3D" id="3.20.20.140">
    <property type="entry name" value="Metal-dependent hydrolases"/>
    <property type="match status" value="1"/>
</dbReference>
<organism evidence="4 5">
    <name type="scientific">Pseudacidovorax intermedius</name>
    <dbReference type="NCBI Taxonomy" id="433924"/>
    <lineage>
        <taxon>Bacteria</taxon>
        <taxon>Pseudomonadati</taxon>
        <taxon>Pseudomonadota</taxon>
        <taxon>Betaproteobacteria</taxon>
        <taxon>Burkholderiales</taxon>
        <taxon>Comamonadaceae</taxon>
        <taxon>Pseudacidovorax</taxon>
    </lineage>
</organism>
<accession>A0A147GRT9</accession>
<keyword evidence="2 4" id="KW-0378">Hydrolase</keyword>
<reference evidence="4 5" key="1">
    <citation type="journal article" date="2016" name="Front. Microbiol.">
        <title>Genomic Resource of Rice Seed Associated Bacteria.</title>
        <authorList>
            <person name="Midha S."/>
            <person name="Bansal K."/>
            <person name="Sharma S."/>
            <person name="Kumar N."/>
            <person name="Patil P.P."/>
            <person name="Chaudhry V."/>
            <person name="Patil P.B."/>
        </authorList>
    </citation>
    <scope>NUCLEOTIDE SEQUENCE [LARGE SCALE GENOMIC DNA]</scope>
    <source>
        <strain evidence="4 5">NS331</strain>
    </source>
</reference>
<dbReference type="PANTHER" id="PTHR43794:SF11">
    <property type="entry name" value="AMIDOHYDROLASE-RELATED DOMAIN-CONTAINING PROTEIN"/>
    <property type="match status" value="1"/>
</dbReference>
<feature type="domain" description="Amidohydrolase-related" evidence="3">
    <location>
        <begin position="54"/>
        <end position="426"/>
    </location>
</feature>
<comment type="similarity">
    <text evidence="1">Belongs to the metallo-dependent hydrolases superfamily. ATZ/TRZ family.</text>
</comment>
<gene>
    <name evidence="4" type="ORF">NS331_14475</name>
</gene>
<dbReference type="Proteomes" id="UP000072741">
    <property type="component" value="Unassembled WGS sequence"/>
</dbReference>
<evidence type="ECO:0000313" key="5">
    <source>
        <dbReference type="Proteomes" id="UP000072741"/>
    </source>
</evidence>
<dbReference type="PATRIC" id="fig|433924.3.peg.4978"/>
<dbReference type="SUPFAM" id="SSF51556">
    <property type="entry name" value="Metallo-dependent hydrolases"/>
    <property type="match status" value="1"/>
</dbReference>